<dbReference type="PROSITE" id="PS50053">
    <property type="entry name" value="UBIQUITIN_2"/>
    <property type="match status" value="1"/>
</dbReference>
<dbReference type="CDD" id="cd02668">
    <property type="entry name" value="Peptidase_C19L"/>
    <property type="match status" value="1"/>
</dbReference>
<comment type="subcellular location">
    <subcellularLocation>
        <location evidence="2">Nucleus</location>
    </subcellularLocation>
</comment>
<dbReference type="InterPro" id="IPR044743">
    <property type="entry name" value="Ubl_USP48"/>
</dbReference>
<dbReference type="SUPFAM" id="SSF54001">
    <property type="entry name" value="Cysteine proteinases"/>
    <property type="match status" value="1"/>
</dbReference>
<dbReference type="InterPro" id="IPR038765">
    <property type="entry name" value="Papain-like_cys_pep_sf"/>
</dbReference>
<keyword evidence="7 14" id="KW-0378">Hydrolase</keyword>
<evidence type="ECO:0000256" key="3">
    <source>
        <dbReference type="ARBA" id="ARBA00009085"/>
    </source>
</evidence>
<feature type="compositionally biased region" description="Basic and acidic residues" evidence="11">
    <location>
        <begin position="463"/>
        <end position="472"/>
    </location>
</feature>
<keyword evidence="8" id="KW-0788">Thiol protease</keyword>
<dbReference type="PROSITE" id="PS00973">
    <property type="entry name" value="USP_2"/>
    <property type="match status" value="1"/>
</dbReference>
<dbReference type="PROSITE" id="PS50235">
    <property type="entry name" value="USP_3"/>
    <property type="match status" value="1"/>
</dbReference>
<feature type="non-terminal residue" evidence="14">
    <location>
        <position position="1"/>
    </location>
</feature>
<dbReference type="InterPro" id="IPR001394">
    <property type="entry name" value="Peptidase_C19_UCH"/>
</dbReference>
<comment type="similarity">
    <text evidence="3">Belongs to the peptidase C19 family.</text>
</comment>
<feature type="compositionally biased region" description="Low complexity" evidence="11">
    <location>
        <begin position="1011"/>
        <end position="1026"/>
    </location>
</feature>
<dbReference type="GO" id="GO:0004843">
    <property type="term" value="F:cysteine-type deubiquitinase activity"/>
    <property type="evidence" value="ECO:0007669"/>
    <property type="project" value="UniProtKB-EC"/>
</dbReference>
<evidence type="ECO:0000313" key="14">
    <source>
        <dbReference type="EMBL" id="AII16566.1"/>
    </source>
</evidence>
<dbReference type="InterPro" id="IPR029071">
    <property type="entry name" value="Ubiquitin-like_domsf"/>
</dbReference>
<sequence>DLELSAWSWVDEIDDPEEDPINASDLISAYRLNFPVHQSPEWKCKKNCRSNPRCYYGLGELQWLEPPASEDAASAAAASTSDEEEEDVSLERRVPNMPVGLKNLGNTCYVNSFLQIWFHNVPFREALYKWDPHQDPVEALNVSIREASDRYRPESKVASLQALFAMMEFTNRKAVDPNDFIAKLGLDPQVQQDAAEFSKLFISLLESSLSSQGCKQVQSIVQDQFRGKYAYVTRCQKCLIESRNSTYFYELDLALQGQKTLINCLEDFLKEEKLEGDNQYYCGSCESKQDASRCVRLSELPPVLNLQLNRFIFDMQTGRKKKLNSFVQFPEVLDMSSYLRQPASDKNNYHLTGVLMHVGAEANHGHYIAHIQEATTGQWFKFSDADVEKLLGRNPKLGAENDPLAVTASSHHQNGNSGGDNKRTPNGGVPKGSKLAKGNQGSNNAYMLVYTSAAALSSIRARPKLEEGEAPSKRPRRSAKPKPDEGPLPPYLKAYIEQDRRLLEEEIKEQVKQKQTKLKEQVSLRAKMKAIYQRLPFGDGEAKFEFIPNEWLTHYFVNPTTVKPINVSATICVHGNLDLNKIQDVKAVSASVADELFKEANNKEEEENPRLNQDSLCEKCVRNRCRTMKLARSIGTDSKVINELLKSNNAPEEESDDEELYWIGKNTLKKWRTYAREYLFDLIRREDQEYADKSVKQQPRLSLAEVQSKLSKVGTDVIVSSSSKSEEESEAAPSNGTNGHHASSDEFFNYDIICLHGNLSIFESGRRLVSGEVWRKISHYFPKARTFPKSSPLCHKCLANHDKAKSAAEAKKEVANSQKNSLGDILNERNRPSWSRASLHKVYLIPRTFVHEWRNFIRNPIGYEQVMLIPNETLLCLHGGLIYPLDLDTESDYESVDAWKDFEKKRVYMVSEEEWSILKENFEVDQEISVVRNKNVHNARGELLSSEPPVCDECLAKRCKEEEEEQLDYKNVTVYIRRLTGGEVPPKYDPLDPDFDCLANGSHGTKRPKLGNGVNGNNGHCHGSNSDFVRRSNRRQKVRGEREFTVSSDMKLKDFKVKIMEAFKVAPFDQNLFLNGLHLTDSSKTLGELKVLPKSLIYLRADEPNPGASAMMEPDDGWLMQHPEEGFKGTGLLEGS</sequence>
<dbReference type="PROSITE" id="PS00972">
    <property type="entry name" value="USP_1"/>
    <property type="match status" value="1"/>
</dbReference>
<dbReference type="EMBL" id="KF516662">
    <property type="protein sequence ID" value="AII16566.1"/>
    <property type="molecule type" value="mRNA"/>
</dbReference>
<feature type="coiled-coil region" evidence="10">
    <location>
        <begin position="493"/>
        <end position="520"/>
    </location>
</feature>
<evidence type="ECO:0000256" key="1">
    <source>
        <dbReference type="ARBA" id="ARBA00000707"/>
    </source>
</evidence>
<dbReference type="SUPFAM" id="SSF54236">
    <property type="entry name" value="Ubiquitin-like"/>
    <property type="match status" value="1"/>
</dbReference>
<dbReference type="PANTHER" id="PTHR24006:SF722">
    <property type="entry name" value="UBIQUITIN CARBOXYL-TERMINAL HYDROLASE 48"/>
    <property type="match status" value="1"/>
</dbReference>
<dbReference type="Gene3D" id="3.90.70.10">
    <property type="entry name" value="Cysteine proteinases"/>
    <property type="match status" value="1"/>
</dbReference>
<evidence type="ECO:0000256" key="10">
    <source>
        <dbReference type="SAM" id="Coils"/>
    </source>
</evidence>
<evidence type="ECO:0000256" key="9">
    <source>
        <dbReference type="ARBA" id="ARBA00023242"/>
    </source>
</evidence>
<keyword evidence="9" id="KW-0539">Nucleus</keyword>
<protein>
    <recommendedName>
        <fullName evidence="4">ubiquitinyl hydrolase 1</fullName>
        <ecNumber evidence="4">3.4.19.12</ecNumber>
    </recommendedName>
</protein>
<feature type="region of interest" description="Disordered" evidence="11">
    <location>
        <begin position="69"/>
        <end position="92"/>
    </location>
</feature>
<reference evidence="14" key="1">
    <citation type="submission" date="2013-08" db="EMBL/GenBank/DDBJ databases">
        <title>Paracyclopina nana immune related genes.</title>
        <authorList>
            <person name="Kim B.-M."/>
            <person name="Rhee J.-S."/>
            <person name="Lee J.-S."/>
        </authorList>
    </citation>
    <scope>NUCLEOTIDE SEQUENCE</scope>
</reference>
<dbReference type="GO" id="GO:0016579">
    <property type="term" value="P:protein deubiquitination"/>
    <property type="evidence" value="ECO:0007669"/>
    <property type="project" value="InterPro"/>
</dbReference>
<dbReference type="GO" id="GO:0005634">
    <property type="term" value="C:nucleus"/>
    <property type="evidence" value="ECO:0007669"/>
    <property type="project" value="UniProtKB-SubCell"/>
</dbReference>
<feature type="region of interest" description="Disordered" evidence="11">
    <location>
        <begin position="719"/>
        <end position="740"/>
    </location>
</feature>
<keyword evidence="10" id="KW-0175">Coiled coil</keyword>
<dbReference type="InterPro" id="IPR050164">
    <property type="entry name" value="Peptidase_C19"/>
</dbReference>
<dbReference type="GO" id="GO:0004197">
    <property type="term" value="F:cysteine-type endopeptidase activity"/>
    <property type="evidence" value="ECO:0007669"/>
    <property type="project" value="InterPro"/>
</dbReference>
<evidence type="ECO:0000259" key="12">
    <source>
        <dbReference type="PROSITE" id="PS50053"/>
    </source>
</evidence>
<feature type="domain" description="USP" evidence="13">
    <location>
        <begin position="99"/>
        <end position="410"/>
    </location>
</feature>
<dbReference type="InterPro" id="IPR000626">
    <property type="entry name" value="Ubiquitin-like_dom"/>
</dbReference>
<feature type="domain" description="Ubiquitin-like" evidence="12">
    <location>
        <begin position="1028"/>
        <end position="1106"/>
    </location>
</feature>
<evidence type="ECO:0000256" key="8">
    <source>
        <dbReference type="ARBA" id="ARBA00022807"/>
    </source>
</evidence>
<organism evidence="14">
    <name type="scientific">Paracyclopina nana</name>
    <name type="common">Marine copepod</name>
    <dbReference type="NCBI Taxonomy" id="565004"/>
    <lineage>
        <taxon>Eukaryota</taxon>
        <taxon>Metazoa</taxon>
        <taxon>Ecdysozoa</taxon>
        <taxon>Arthropoda</taxon>
        <taxon>Crustacea</taxon>
        <taxon>Multicrustacea</taxon>
        <taxon>Hexanauplia</taxon>
        <taxon>Copepoda</taxon>
        <taxon>Cyclopoida</taxon>
        <taxon>Cyclopettidae</taxon>
        <taxon>Paracyclopina</taxon>
    </lineage>
</organism>
<keyword evidence="6" id="KW-0833">Ubl conjugation pathway</keyword>
<evidence type="ECO:0000256" key="4">
    <source>
        <dbReference type="ARBA" id="ARBA00012759"/>
    </source>
</evidence>
<dbReference type="InterPro" id="IPR018200">
    <property type="entry name" value="USP_CS"/>
</dbReference>
<proteinExistence type="evidence at transcript level"/>
<evidence type="ECO:0000256" key="11">
    <source>
        <dbReference type="SAM" id="MobiDB-lite"/>
    </source>
</evidence>
<dbReference type="GO" id="GO:0005829">
    <property type="term" value="C:cytosol"/>
    <property type="evidence" value="ECO:0007669"/>
    <property type="project" value="TreeGrafter"/>
</dbReference>
<feature type="region of interest" description="Disordered" evidence="11">
    <location>
        <begin position="1009"/>
        <end position="1034"/>
    </location>
</feature>
<feature type="non-terminal residue" evidence="14">
    <location>
        <position position="1136"/>
    </location>
</feature>
<comment type="catalytic activity">
    <reaction evidence="1">
        <text>Thiol-dependent hydrolysis of ester, thioester, amide, peptide and isopeptide bonds formed by the C-terminal Gly of ubiquitin (a 76-residue protein attached to proteins as an intracellular targeting signal).</text>
        <dbReference type="EC" id="3.4.19.12"/>
    </reaction>
</comment>
<evidence type="ECO:0000259" key="13">
    <source>
        <dbReference type="PROSITE" id="PS50235"/>
    </source>
</evidence>
<name>A0A076FKW7_PARNA</name>
<dbReference type="PANTHER" id="PTHR24006">
    <property type="entry name" value="UBIQUITIN CARBOXYL-TERMINAL HYDROLASE"/>
    <property type="match status" value="1"/>
</dbReference>
<evidence type="ECO:0000256" key="7">
    <source>
        <dbReference type="ARBA" id="ARBA00022801"/>
    </source>
</evidence>
<evidence type="ECO:0000256" key="6">
    <source>
        <dbReference type="ARBA" id="ARBA00022786"/>
    </source>
</evidence>
<accession>A0A076FKW7</accession>
<feature type="region of interest" description="Disordered" evidence="11">
    <location>
        <begin position="407"/>
        <end position="441"/>
    </location>
</feature>
<keyword evidence="5" id="KW-0645">Protease</keyword>
<dbReference type="AlphaFoldDB" id="A0A076FKW7"/>
<dbReference type="GO" id="GO:0006508">
    <property type="term" value="P:proteolysis"/>
    <property type="evidence" value="ECO:0007669"/>
    <property type="project" value="UniProtKB-KW"/>
</dbReference>
<feature type="compositionally biased region" description="Low complexity" evidence="11">
    <location>
        <begin position="69"/>
        <end position="80"/>
    </location>
</feature>
<dbReference type="Pfam" id="PF00443">
    <property type="entry name" value="UCH"/>
    <property type="match status" value="1"/>
</dbReference>
<dbReference type="InterPro" id="IPR033841">
    <property type="entry name" value="Pep_USP48"/>
</dbReference>
<dbReference type="EC" id="3.4.19.12" evidence="4"/>
<dbReference type="InterPro" id="IPR028889">
    <property type="entry name" value="USP"/>
</dbReference>
<dbReference type="CDD" id="cd01795">
    <property type="entry name" value="Ubl_USP48"/>
    <property type="match status" value="1"/>
</dbReference>
<evidence type="ECO:0000256" key="2">
    <source>
        <dbReference type="ARBA" id="ARBA00004123"/>
    </source>
</evidence>
<dbReference type="Gene3D" id="3.10.20.90">
    <property type="entry name" value="Phosphatidylinositol 3-kinase Catalytic Subunit, Chain A, domain 1"/>
    <property type="match status" value="1"/>
</dbReference>
<evidence type="ECO:0000256" key="5">
    <source>
        <dbReference type="ARBA" id="ARBA00022670"/>
    </source>
</evidence>
<feature type="region of interest" description="Disordered" evidence="11">
    <location>
        <begin position="461"/>
        <end position="491"/>
    </location>
</feature>